<evidence type="ECO:0000256" key="1">
    <source>
        <dbReference type="SAM" id="MobiDB-lite"/>
    </source>
</evidence>
<evidence type="ECO:0000313" key="3">
    <source>
        <dbReference type="EMBL" id="KAJ6251434.1"/>
    </source>
</evidence>
<reference evidence="3" key="1">
    <citation type="submission" date="2022-08" db="EMBL/GenBank/DDBJ databases">
        <title>Novel sulfate-reducing endosymbionts in the free-living metamonad Anaeramoeba.</title>
        <authorList>
            <person name="Jerlstrom-Hultqvist J."/>
            <person name="Cepicka I."/>
            <person name="Gallot-Lavallee L."/>
            <person name="Salas-Leiva D."/>
            <person name="Curtis B.A."/>
            <person name="Zahonova K."/>
            <person name="Pipaliya S."/>
            <person name="Dacks J."/>
            <person name="Roger A.J."/>
        </authorList>
    </citation>
    <scope>NUCLEOTIDE SEQUENCE</scope>
    <source>
        <strain evidence="3">Schooner1</strain>
    </source>
</reference>
<dbReference type="CDD" id="cd07440">
    <property type="entry name" value="RGS"/>
    <property type="match status" value="1"/>
</dbReference>
<dbReference type="SMART" id="SM00315">
    <property type="entry name" value="RGS"/>
    <property type="match status" value="1"/>
</dbReference>
<dbReference type="SUPFAM" id="SSF48097">
    <property type="entry name" value="Regulator of G-protein signaling, RGS"/>
    <property type="match status" value="1"/>
</dbReference>
<dbReference type="Gene3D" id="1.10.167.10">
    <property type="entry name" value="Regulator of G-protein Signalling 4, domain 2"/>
    <property type="match status" value="1"/>
</dbReference>
<dbReference type="PROSITE" id="PS50132">
    <property type="entry name" value="RGS"/>
    <property type="match status" value="1"/>
</dbReference>
<dbReference type="PANTHER" id="PTHR46361">
    <property type="entry name" value="ELECTRON CARRIER/ PROTEIN DISULFIDE OXIDOREDUCTASE"/>
    <property type="match status" value="1"/>
</dbReference>
<feature type="domain" description="RGS" evidence="2">
    <location>
        <begin position="576"/>
        <end position="695"/>
    </location>
</feature>
<keyword evidence="4" id="KW-1185">Reference proteome</keyword>
<feature type="compositionally biased region" description="Low complexity" evidence="1">
    <location>
        <begin position="401"/>
        <end position="410"/>
    </location>
</feature>
<dbReference type="PANTHER" id="PTHR46361:SF3">
    <property type="entry name" value="ELECTRON CARRIER_ PROTEIN DISULFIDE OXIDOREDUCTASE"/>
    <property type="match status" value="1"/>
</dbReference>
<proteinExistence type="predicted"/>
<feature type="region of interest" description="Disordered" evidence="1">
    <location>
        <begin position="86"/>
        <end position="122"/>
    </location>
</feature>
<dbReference type="InterPro" id="IPR044926">
    <property type="entry name" value="RGS_subdomain_2"/>
</dbReference>
<accession>A0ABQ8Z3G7</accession>
<dbReference type="InterPro" id="IPR036305">
    <property type="entry name" value="RGS_sf"/>
</dbReference>
<dbReference type="Pfam" id="PF00615">
    <property type="entry name" value="RGS"/>
    <property type="match status" value="1"/>
</dbReference>
<gene>
    <name evidence="3" type="ORF">M0813_14974</name>
</gene>
<evidence type="ECO:0000259" key="2">
    <source>
        <dbReference type="PROSITE" id="PS50132"/>
    </source>
</evidence>
<evidence type="ECO:0000313" key="4">
    <source>
        <dbReference type="Proteomes" id="UP001150062"/>
    </source>
</evidence>
<dbReference type="Proteomes" id="UP001150062">
    <property type="component" value="Unassembled WGS sequence"/>
</dbReference>
<name>A0ABQ8Z3G7_9EUKA</name>
<feature type="compositionally biased region" description="Low complexity" evidence="1">
    <location>
        <begin position="459"/>
        <end position="485"/>
    </location>
</feature>
<comment type="caution">
    <text evidence="3">The sequence shown here is derived from an EMBL/GenBank/DDBJ whole genome shotgun (WGS) entry which is preliminary data.</text>
</comment>
<feature type="region of interest" description="Disordered" evidence="1">
    <location>
        <begin position="302"/>
        <end position="353"/>
    </location>
</feature>
<dbReference type="Pfam" id="PF04784">
    <property type="entry name" value="DUF547"/>
    <property type="match status" value="1"/>
</dbReference>
<organism evidence="3 4">
    <name type="scientific">Anaeramoeba flamelloides</name>
    <dbReference type="NCBI Taxonomy" id="1746091"/>
    <lineage>
        <taxon>Eukaryota</taxon>
        <taxon>Metamonada</taxon>
        <taxon>Anaeramoebidae</taxon>
        <taxon>Anaeramoeba</taxon>
    </lineage>
</organism>
<dbReference type="InterPro" id="IPR006869">
    <property type="entry name" value="DUF547"/>
</dbReference>
<dbReference type="InterPro" id="IPR016137">
    <property type="entry name" value="RGS"/>
</dbReference>
<feature type="compositionally biased region" description="Basic residues" evidence="1">
    <location>
        <begin position="105"/>
        <end position="122"/>
    </location>
</feature>
<feature type="region of interest" description="Disordered" evidence="1">
    <location>
        <begin position="394"/>
        <end position="485"/>
    </location>
</feature>
<dbReference type="PRINTS" id="PR01301">
    <property type="entry name" value="RGSPROTEIN"/>
</dbReference>
<protein>
    <submittedName>
        <fullName evidence="3">Electron carrier/ protein disulfide oxidoreductase</fullName>
    </submittedName>
</protein>
<dbReference type="EMBL" id="JAOAOG010000059">
    <property type="protein sequence ID" value="KAJ6251434.1"/>
    <property type="molecule type" value="Genomic_DNA"/>
</dbReference>
<feature type="compositionally biased region" description="Basic residues" evidence="1">
    <location>
        <begin position="433"/>
        <end position="458"/>
    </location>
</feature>
<sequence length="1005" mass="119662">MNKKKSFFPFVFSKPHQHLKEHKTEGHFESRQRIVTQLETLQGHYQELIRKKERLSKKQFIENLPQKVRQTQSKLKKVEDDNEDLRIKIGRLTNPNSQTKEKKQGHGKNSKQKQKQKIKKAQSKIQSLENELGWLKSSSKKEKLTQLFLRKQEKFKEKANLTNTLKEDLEFLHSTFLKEKEITKERIYKMNKTKEGKEKLMIQEKLRKKHEEKYQKYVRKLKKCQFDIKNLSEIKNNCTSFGGRLKHIQTQYKTQLKERQHLCNEILKVRELFDLSDQQFRLINSEFIDFFFGLGNEKNLTNSDSSPTLEKESEENSDQRGKKNNRYTFKKDDQINKRNPHFRKRNLNNDKEKNQLSIVKFNSEGSINWNILDRKMNSQRPSFLHSIDFSIQPTATKHTQNPLLTNPNPNEAKEGSDDDEWHEILPTDYQKQKNTHKKRRNQKKQKNSRKRKKRKSLSKIKTNLNRNNTINNLKKNGENMNHNQNINDNNIVNEDLNYKQNDNKSTLLKTQQNKDEIETSTTQKLRIKKEKKKHSVIPKTIDTQALLSRRQRKKPRGYSVVITKQEKKEHPFQIQSLSKLLTIPMGIAYFHDFLSENLNQENLMFWQEVKSFKQNCFTQKQIRKTAKKIIIKFIQRESLFEINIASKCRTQILQHLVTKEFPIWMFDEAHFKVFDHMNLDLFGGFQFSHYYKTLLKKLQKDSTIDLNPSKKKCTLQYRGKIKNALNDEKVIIKENKNAYQVAEQLLTTILDIIKIYHNVSSNTINMKQIGRLIPFRKFVKQTTKLKQVDLTKIDRNERLCFFLNIFNTLALHSFIINGIPKDKPSIEKFMKNSKYIINKDYYSLNDILHGILRNNQSINQKKHGRSNYFVSKNDNRAQFALGHVDPRIHFCLINNYCPSFVRIYRKKGLNELLNITTKTILENLITTNDKNLILPKFFNMYSQDFGNKNWIIKWTYKHLRNKLPQNGNKVMTIKYSKKIRIPQKMRFDLQSSLIRKFGKGETIRI</sequence>